<feature type="transmembrane region" description="Helical" evidence="1">
    <location>
        <begin position="250"/>
        <end position="267"/>
    </location>
</feature>
<dbReference type="Proteomes" id="UP000000422">
    <property type="component" value="Chromosome"/>
</dbReference>
<feature type="transmembrane region" description="Helical" evidence="1">
    <location>
        <begin position="385"/>
        <end position="405"/>
    </location>
</feature>
<dbReference type="EMBL" id="BX571660">
    <property type="protein sequence ID" value="CAE10276.1"/>
    <property type="molecule type" value="Genomic_DNA"/>
</dbReference>
<dbReference type="RefSeq" id="WP_011139064.1">
    <property type="nucleotide sequence ID" value="NC_005090.1"/>
</dbReference>
<feature type="transmembrane region" description="Helical" evidence="1">
    <location>
        <begin position="226"/>
        <end position="244"/>
    </location>
</feature>
<dbReference type="eggNOG" id="COG3278">
    <property type="taxonomic scope" value="Bacteria"/>
</dbReference>
<feature type="transmembrane region" description="Helical" evidence="1">
    <location>
        <begin position="48"/>
        <end position="70"/>
    </location>
</feature>
<feature type="transmembrane region" description="Helical" evidence="1">
    <location>
        <begin position="287"/>
        <end position="306"/>
    </location>
</feature>
<keyword evidence="1" id="KW-0812">Transmembrane</keyword>
<accession>Q7MRM7</accession>
<reference evidence="2 3" key="1">
    <citation type="journal article" date="2003" name="Proc. Natl. Acad. Sci. U.S.A.">
        <title>Complete genome sequence and analysis of Wolinella succinogenes.</title>
        <authorList>
            <person name="Baar C."/>
            <person name="Eppinger M."/>
            <person name="Raddatz G."/>
            <person name="Simon JM."/>
            <person name="Lanz C."/>
            <person name="Klimmek O."/>
            <person name="Nandakumar R."/>
            <person name="Gross R."/>
            <person name="Rosinus A."/>
            <person name="Keller H."/>
            <person name="Jagtap P."/>
            <person name="Linke B."/>
            <person name="Meyer F."/>
            <person name="Lederer H."/>
            <person name="Schuster S.C."/>
        </authorList>
    </citation>
    <scope>NUCLEOTIDE SEQUENCE [LARGE SCALE GENOMIC DNA]</scope>
    <source>
        <strain evidence="3">ATCC 29543 / DSM 1740 / CCUG 13145 / JCM 31913 / LMG 7466 / NCTC 11488 / FDC 602W</strain>
    </source>
</reference>
<sequence length="427" mass="47123">MFQGISLDQAPPFSVPVRFFLTAPLFLMLSGVLMLLGDPSALESRWSYPSLALVHALTVGFGGMVMLGALTQMLPVLAGVKLRSPLKLARIVHSALSFGTLAMIFGFWFSSVPLLFLALGLLGAGFGLFLFGLGYELFFRVAFVNSTIKAMRYAVVALVLVVLSGGIMLGLHALGISVPWQMEMIQFHLKAGSFGWTFLLILGVSFQVIPMFYVTQEYPLWLREKGVKLFVGVLLLSLGMPWFLGGDEGWLLDILAILAILWSAFTLKNLASRKRALADTTIRYWQISSLSLILFGLLFLLSPYLSWDSSSWLFLLFAYGFGVSLINGMLYKIIPFLVWFHLSGAGVFMIPSMREMIEEKRMLLQLLLHLLAGIALGAGMAQSLFFYPAGLLLLLSNGLLGYNLYKASQIYYANLPKGADSNGMEKD</sequence>
<dbReference type="STRING" id="273121.WS1192"/>
<name>Q7MRM7_WOLSU</name>
<evidence type="ECO:0000313" key="3">
    <source>
        <dbReference type="Proteomes" id="UP000000422"/>
    </source>
</evidence>
<feature type="transmembrane region" description="Helical" evidence="1">
    <location>
        <begin position="115"/>
        <end position="138"/>
    </location>
</feature>
<evidence type="ECO:0000313" key="2">
    <source>
        <dbReference type="EMBL" id="CAE10276.1"/>
    </source>
</evidence>
<dbReference type="HOGENOM" id="CLU_034656_1_0_7"/>
<feature type="transmembrane region" description="Helical" evidence="1">
    <location>
        <begin position="15"/>
        <end position="36"/>
    </location>
</feature>
<feature type="transmembrane region" description="Helical" evidence="1">
    <location>
        <begin position="362"/>
        <end position="379"/>
    </location>
</feature>
<organism evidence="3">
    <name type="scientific">Wolinella succinogenes (strain ATCC 29543 / DSM 1740 / CCUG 13145 / JCM 31913 / LMG 7466 / NCTC 11488 / FDC 602W)</name>
    <name type="common">Vibrio succinogenes</name>
    <dbReference type="NCBI Taxonomy" id="273121"/>
    <lineage>
        <taxon>Bacteria</taxon>
        <taxon>Pseudomonadati</taxon>
        <taxon>Campylobacterota</taxon>
        <taxon>Epsilonproteobacteria</taxon>
        <taxon>Campylobacterales</taxon>
        <taxon>Helicobacteraceae</taxon>
        <taxon>Wolinella</taxon>
    </lineage>
</organism>
<dbReference type="AlphaFoldDB" id="Q7MRM7"/>
<proteinExistence type="predicted"/>
<keyword evidence="3" id="KW-1185">Reference proteome</keyword>
<evidence type="ECO:0000256" key="1">
    <source>
        <dbReference type="SAM" id="Phobius"/>
    </source>
</evidence>
<gene>
    <name evidence="2" type="ordered locus">WS1192</name>
</gene>
<feature type="transmembrane region" description="Helical" evidence="1">
    <location>
        <begin position="312"/>
        <end position="342"/>
    </location>
</feature>
<protein>
    <submittedName>
        <fullName evidence="2">Uncharacterized protein</fullName>
    </submittedName>
</protein>
<keyword evidence="1" id="KW-0472">Membrane</keyword>
<dbReference type="KEGG" id="wsu:WS1192"/>
<keyword evidence="1" id="KW-1133">Transmembrane helix</keyword>
<feature type="transmembrane region" description="Helical" evidence="1">
    <location>
        <begin position="194"/>
        <end position="214"/>
    </location>
</feature>
<feature type="transmembrane region" description="Helical" evidence="1">
    <location>
        <begin position="150"/>
        <end position="174"/>
    </location>
</feature>